<dbReference type="Proteomes" id="UP000224832">
    <property type="component" value="Segment"/>
</dbReference>
<evidence type="ECO:0000313" key="2">
    <source>
        <dbReference type="Proteomes" id="UP000224832"/>
    </source>
</evidence>
<reference evidence="1 2" key="1">
    <citation type="submission" date="2015-12" db="EMBL/GenBank/DDBJ databases">
        <title>In silico genomic study of Pseudomonas phage SM1.</title>
        <authorList>
            <person name="Zawawi N.A.M."/>
            <person name="Mat-Arip Y."/>
            <person name="Wan-Jauhari W.K."/>
            <person name="Fauzi A.A."/>
            <person name="Yee F.J."/>
        </authorList>
    </citation>
    <scope>NUCLEOTIDE SEQUENCE [LARGE SCALE GENOMIC DNA]</scope>
</reference>
<sequence>MLGVEEVKILPPNLLVSHYLLASYCYYWQDESPMTDAAYDLMCKRLHAAWDQIDHQHKHLVDREALSAGTCLLPACDYPNVVYNGWESYLRNCLSGRARVDLHTLYAGRLPTPLAPTMAPKPVCRRISTTRVRRRSR</sequence>
<dbReference type="EMBL" id="KU245542">
    <property type="protein sequence ID" value="ALT58111.1"/>
    <property type="molecule type" value="Genomic_DNA"/>
</dbReference>
<proteinExistence type="predicted"/>
<evidence type="ECO:0000313" key="1">
    <source>
        <dbReference type="EMBL" id="ALT58111.1"/>
    </source>
</evidence>
<organism evidence="1 2">
    <name type="scientific">Pseudomonas phage SM1</name>
    <dbReference type="NCBI Taxonomy" id="1772332"/>
    <lineage>
        <taxon>Viruses</taxon>
        <taxon>Duplodnaviria</taxon>
        <taxon>Heunggongvirae</taxon>
        <taxon>Uroviricota</taxon>
        <taxon>Caudoviricetes</taxon>
        <taxon>Samunavirus</taxon>
        <taxon>Samunavirus SM1</taxon>
    </lineage>
</organism>
<protein>
    <submittedName>
        <fullName evidence="1">Uncharacterized protein</fullName>
    </submittedName>
</protein>
<keyword evidence="2" id="KW-1185">Reference proteome</keyword>
<name>A0A0U3E1V8_9CAUD</name>
<accession>A0A0U3E1V8</accession>
<gene>
    <name evidence="1" type="ORF">SM1_0119</name>
</gene>